<keyword evidence="2" id="KW-0472">Membrane</keyword>
<keyword evidence="2" id="KW-1133">Transmembrane helix</keyword>
<dbReference type="EMBL" id="ML119727">
    <property type="protein sequence ID" value="RPA77398.1"/>
    <property type="molecule type" value="Genomic_DNA"/>
</dbReference>
<keyword evidence="2" id="KW-0812">Transmembrane</keyword>
<feature type="region of interest" description="Disordered" evidence="1">
    <location>
        <begin position="164"/>
        <end position="257"/>
    </location>
</feature>
<proteinExistence type="predicted"/>
<gene>
    <name evidence="3" type="ORF">BJ508DRAFT_330256</name>
</gene>
<name>A0A3N4HY20_ASCIM</name>
<evidence type="ECO:0000256" key="2">
    <source>
        <dbReference type="SAM" id="Phobius"/>
    </source>
</evidence>
<accession>A0A3N4HY20</accession>
<evidence type="ECO:0000313" key="3">
    <source>
        <dbReference type="EMBL" id="RPA77398.1"/>
    </source>
</evidence>
<dbReference type="AlphaFoldDB" id="A0A3N4HY20"/>
<feature type="compositionally biased region" description="Polar residues" evidence="1">
    <location>
        <begin position="185"/>
        <end position="216"/>
    </location>
</feature>
<feature type="compositionally biased region" description="Basic and acidic residues" evidence="1">
    <location>
        <begin position="247"/>
        <end position="257"/>
    </location>
</feature>
<protein>
    <submittedName>
        <fullName evidence="3">Uncharacterized protein</fullName>
    </submittedName>
</protein>
<feature type="region of interest" description="Disordered" evidence="1">
    <location>
        <begin position="104"/>
        <end position="126"/>
    </location>
</feature>
<dbReference type="Proteomes" id="UP000275078">
    <property type="component" value="Unassembled WGS sequence"/>
</dbReference>
<keyword evidence="4" id="KW-1185">Reference proteome</keyword>
<feature type="transmembrane region" description="Helical" evidence="2">
    <location>
        <begin position="74"/>
        <end position="93"/>
    </location>
</feature>
<sequence length="257" mass="28353">MAGRNRRMLPASSENPFAICNHFDFPSPVLCDECIDAIQARAQFDDDEQRKPSKIPRWLKPVIAQWNRVELTNILLVVLFAFAVMVILIPTYYHTAVAIRNAKAASRQGKAQHARRSMPTTGKETEDPQLYDCKAVTERMTIFITHFRNVTGSTVTVTVSESHTTNLTATAPPAADPTDPSTLPSKNSTQRRQQAATHMTQLGPNGPSREQQTDQQPGHPDYNIADMPAKVSQSQINAEASTSPALNDDKLRSKSSG</sequence>
<reference evidence="3 4" key="1">
    <citation type="journal article" date="2018" name="Nat. Ecol. Evol.">
        <title>Pezizomycetes genomes reveal the molecular basis of ectomycorrhizal truffle lifestyle.</title>
        <authorList>
            <person name="Murat C."/>
            <person name="Payen T."/>
            <person name="Noel B."/>
            <person name="Kuo A."/>
            <person name="Morin E."/>
            <person name="Chen J."/>
            <person name="Kohler A."/>
            <person name="Krizsan K."/>
            <person name="Balestrini R."/>
            <person name="Da Silva C."/>
            <person name="Montanini B."/>
            <person name="Hainaut M."/>
            <person name="Levati E."/>
            <person name="Barry K.W."/>
            <person name="Belfiori B."/>
            <person name="Cichocki N."/>
            <person name="Clum A."/>
            <person name="Dockter R.B."/>
            <person name="Fauchery L."/>
            <person name="Guy J."/>
            <person name="Iotti M."/>
            <person name="Le Tacon F."/>
            <person name="Lindquist E.A."/>
            <person name="Lipzen A."/>
            <person name="Malagnac F."/>
            <person name="Mello A."/>
            <person name="Molinier V."/>
            <person name="Miyauchi S."/>
            <person name="Poulain J."/>
            <person name="Riccioni C."/>
            <person name="Rubini A."/>
            <person name="Sitrit Y."/>
            <person name="Splivallo R."/>
            <person name="Traeger S."/>
            <person name="Wang M."/>
            <person name="Zifcakova L."/>
            <person name="Wipf D."/>
            <person name="Zambonelli A."/>
            <person name="Paolocci F."/>
            <person name="Nowrousian M."/>
            <person name="Ottonello S."/>
            <person name="Baldrian P."/>
            <person name="Spatafora J.W."/>
            <person name="Henrissat B."/>
            <person name="Nagy L.G."/>
            <person name="Aury J.M."/>
            <person name="Wincker P."/>
            <person name="Grigoriev I.V."/>
            <person name="Bonfante P."/>
            <person name="Martin F.M."/>
        </authorList>
    </citation>
    <scope>NUCLEOTIDE SEQUENCE [LARGE SCALE GENOMIC DNA]</scope>
    <source>
        <strain evidence="3 4">RN42</strain>
    </source>
</reference>
<feature type="compositionally biased region" description="Low complexity" evidence="1">
    <location>
        <begin position="164"/>
        <end position="184"/>
    </location>
</feature>
<organism evidence="3 4">
    <name type="scientific">Ascobolus immersus RN42</name>
    <dbReference type="NCBI Taxonomy" id="1160509"/>
    <lineage>
        <taxon>Eukaryota</taxon>
        <taxon>Fungi</taxon>
        <taxon>Dikarya</taxon>
        <taxon>Ascomycota</taxon>
        <taxon>Pezizomycotina</taxon>
        <taxon>Pezizomycetes</taxon>
        <taxon>Pezizales</taxon>
        <taxon>Ascobolaceae</taxon>
        <taxon>Ascobolus</taxon>
    </lineage>
</organism>
<evidence type="ECO:0000313" key="4">
    <source>
        <dbReference type="Proteomes" id="UP000275078"/>
    </source>
</evidence>
<feature type="compositionally biased region" description="Polar residues" evidence="1">
    <location>
        <begin position="231"/>
        <end position="245"/>
    </location>
</feature>
<evidence type="ECO:0000256" key="1">
    <source>
        <dbReference type="SAM" id="MobiDB-lite"/>
    </source>
</evidence>